<keyword evidence="2" id="KW-0815">Transposition</keyword>
<organism evidence="7 8">
    <name type="scientific">Pseudovibrio axinellae</name>
    <dbReference type="NCBI Taxonomy" id="989403"/>
    <lineage>
        <taxon>Bacteria</taxon>
        <taxon>Pseudomonadati</taxon>
        <taxon>Pseudomonadota</taxon>
        <taxon>Alphaproteobacteria</taxon>
        <taxon>Hyphomicrobiales</taxon>
        <taxon>Stappiaceae</taxon>
        <taxon>Pseudovibrio</taxon>
    </lineage>
</organism>
<evidence type="ECO:0000259" key="6">
    <source>
        <dbReference type="Pfam" id="PF13700"/>
    </source>
</evidence>
<keyword evidence="3" id="KW-0238">DNA-binding</keyword>
<name>A0A165Y3C5_9HYPH</name>
<dbReference type="GO" id="GO:0006313">
    <property type="term" value="P:DNA transposition"/>
    <property type="evidence" value="ECO:0007669"/>
    <property type="project" value="InterPro"/>
</dbReference>
<evidence type="ECO:0000313" key="7">
    <source>
        <dbReference type="EMBL" id="KZL18396.1"/>
    </source>
</evidence>
<dbReference type="GO" id="GO:0003677">
    <property type="term" value="F:DNA binding"/>
    <property type="evidence" value="ECO:0007669"/>
    <property type="project" value="UniProtKB-KW"/>
</dbReference>
<dbReference type="Pfam" id="PF13700">
    <property type="entry name" value="DUF4158"/>
    <property type="match status" value="1"/>
</dbReference>
<dbReference type="GO" id="GO:0004803">
    <property type="term" value="F:transposase activity"/>
    <property type="evidence" value="ECO:0007669"/>
    <property type="project" value="InterPro"/>
</dbReference>
<keyword evidence="8" id="KW-1185">Reference proteome</keyword>
<evidence type="ECO:0000256" key="1">
    <source>
        <dbReference type="ARBA" id="ARBA00009402"/>
    </source>
</evidence>
<dbReference type="EMBL" id="LMCB01000022">
    <property type="protein sequence ID" value="KZL18396.1"/>
    <property type="molecule type" value="Genomic_DNA"/>
</dbReference>
<evidence type="ECO:0000313" key="8">
    <source>
        <dbReference type="Proteomes" id="UP000076577"/>
    </source>
</evidence>
<dbReference type="NCBIfam" id="NF033527">
    <property type="entry name" value="transpos_Tn3"/>
    <property type="match status" value="1"/>
</dbReference>
<evidence type="ECO:0000256" key="2">
    <source>
        <dbReference type="ARBA" id="ARBA00022578"/>
    </source>
</evidence>
<evidence type="ECO:0000256" key="4">
    <source>
        <dbReference type="ARBA" id="ARBA00023172"/>
    </source>
</evidence>
<dbReference type="Pfam" id="PF01526">
    <property type="entry name" value="DDE_Tnp_Tn3"/>
    <property type="match status" value="1"/>
</dbReference>
<evidence type="ECO:0000256" key="3">
    <source>
        <dbReference type="ARBA" id="ARBA00023125"/>
    </source>
</evidence>
<comment type="caution">
    <text evidence="7">The sequence shown here is derived from an EMBL/GenBank/DDBJ whole genome shotgun (WGS) entry which is preliminary data.</text>
</comment>
<dbReference type="AlphaFoldDB" id="A0A165Y3C5"/>
<proteinExistence type="inferred from homology"/>
<accession>A0A165Y3C5</accession>
<dbReference type="InterPro" id="IPR002513">
    <property type="entry name" value="Tn3_Tnp_DDE_dom"/>
</dbReference>
<evidence type="ECO:0000259" key="5">
    <source>
        <dbReference type="Pfam" id="PF01526"/>
    </source>
</evidence>
<sequence length="1005" mass="113643">MPTRHLTADLRNTLGRFTADPTPEQLARYFHLDHSDLDVIRTLRGERNRLGCVVLLCSARFLGTFPRSEEDVPQGVIVSLCGQLDCTPDTDLSSYFDRKTQTFKRHSFLVRDKFGFTEFGNSGFAYFRLCRWLYSQYWSGEDQPGLLVERAVSWLVTNKILLPGISTLERLVGRVRERAQTRLWHRLIAGLTDEQRQPIAALFHESDPAAFAALDSLRTASKKRASTEFFRHLDRLDAVRAFDMRPIPPKGVPAVSLERLARVARTSKPSAIAALQEPRRTATVAALFYTLEATAQDDVTELAEALLADLVRDAEAANNRTRLRSLRDLDDAALVLSEMALLVISENRMPLNDWQEALFKKLPRPQIEAAMGKVAAIARPNPSKPYDELRLRWRRTRRLFFNITTRIETGSAPGGEDLAKAVSDLKSKQDWSRATMRDAPTRAIPKPWRQYVLDQNGQVIDPKAYVFATIDAWRSALKRRDVFAKPGIRYGDPRLGMLEGSRWQEAKAMVCRSLRRSLDATTELNKLSDLLDKAYLRVADRVPNNPDLRIENSEGKPRIVVTPLDRLEEPDSLKKLRPMVHALVPKAGITDIFLEVIARTGLAKAFTHLSERQARVEDFEISLCAALIAQGCNVGFEPLIRPDIPALRRSRLSWIIQNFIRPETISAANALFISAHSRLPITAHWGSGEVASADGMRFVAPSSAIHAGPNPKYFGQVRGITWYNMISDQFSGLGATVIPGTLRDSLTVLALRLEQESELEPLEVMTDSAAYSDAIFGLFWLLGYQFSPRLADIGGAKLWRIYKNADYGPFDEITDGTVNIQLISENWGDLIRLAGSLKLGHLKAASVMRMLQIKDLPTTLAKALSQLGRIIKTLHILRYVDERPFRRRILTQLNRQELRHKLGRRIHHGERGEIRKPMRHGQEEQLGVLGLALNAVIHWNATYMQEALQCISNQGMNVDPVDIARLSPIFWRHINFLGRYEFALPENVRRGELRPLNDPSSEYDF</sequence>
<dbReference type="PATRIC" id="fig|989403.3.peg.2802"/>
<feature type="domain" description="DUF4158" evidence="6">
    <location>
        <begin position="6"/>
        <end position="175"/>
    </location>
</feature>
<dbReference type="OrthoDB" id="7281829at2"/>
<dbReference type="STRING" id="989403.SAMN05421798_11722"/>
<comment type="similarity">
    <text evidence="1">Belongs to the transposase 7 family.</text>
</comment>
<feature type="domain" description="Tn3 transposase DDE" evidence="5">
    <location>
        <begin position="591"/>
        <end position="980"/>
    </location>
</feature>
<protein>
    <submittedName>
        <fullName evidence="7">Tn3 transposase DDE domain protein</fullName>
    </submittedName>
</protein>
<reference evidence="7 8" key="1">
    <citation type="journal article" date="2016" name="Front. Microbiol.">
        <title>Comparative Genomic Analysis Reveals a Diverse Repertoire of Genes Involved in Prokaryote-Eukaryote Interactions within the Pseudovibrio Genus.</title>
        <authorList>
            <person name="Romano S."/>
            <person name="Fernandez-Guerra A."/>
            <person name="Reen F.J."/>
            <person name="Glockner F.O."/>
            <person name="Crowley S.P."/>
            <person name="O'Sullivan O."/>
            <person name="Cotter P.D."/>
            <person name="Adams C."/>
            <person name="Dobson A.D."/>
            <person name="O'Gara F."/>
        </authorList>
    </citation>
    <scope>NUCLEOTIDE SEQUENCE [LARGE SCALE GENOMIC DNA]</scope>
    <source>
        <strain evidence="7 8">Ad2</strain>
    </source>
</reference>
<gene>
    <name evidence="7" type="ORF">PsAD2_02620</name>
</gene>
<dbReference type="Proteomes" id="UP000076577">
    <property type="component" value="Unassembled WGS sequence"/>
</dbReference>
<keyword evidence="4" id="KW-0233">DNA recombination</keyword>
<dbReference type="InterPro" id="IPR047653">
    <property type="entry name" value="Tn3-like_transpos"/>
</dbReference>
<dbReference type="RefSeq" id="WP_068006533.1">
    <property type="nucleotide sequence ID" value="NZ_FOFM01000017.1"/>
</dbReference>
<dbReference type="InterPro" id="IPR025296">
    <property type="entry name" value="DUF4158"/>
</dbReference>